<sequence length="500" mass="56490">MHLLYIKVKFRARESPNFPPSPNRMHAHPRSTLRHPHPEDRDPISLAIAPPRNESSRDRQLRMMGERAAKQVSDDIDDALSRERQQVRRQPKPVKILLLGKSTTLKNFQLMCEPRTFHAERVSWRAIIQLNVIRSFRVILDAIAFAANSPDRPFSAESTASSSRNPRDVPHPSAEVLELHARLLPLLQIEDILVKRLSSPVSDGRMATTSRLSGPRGKEVAVNSAAGWKNAFVGQTTWGHSTDGFGNWNDPEDPGPVLHASSMDMRRLWAHPIVRAILDARDVRLQESSGFFLDELEVVTSPRYLPTDGYIEYNWTIPVSVLNSFSSHLPTTYSVGGPSREFRIFDVGAKWVPYFDDVDAIIFLAPISAFDQVLAEDHHVNRLADSFELWTSIVSNRLLQRATIILFLNKADLLSAKLSSGIRLSEYLPSYGRRPNDMDSASRYLKKQFSAILKQSSPVSRVFYSHLTNVIDTQSTAYVLVGIRDNLIRSNLQQSQLICD</sequence>
<dbReference type="SMART" id="SM00275">
    <property type="entry name" value="G_alpha"/>
    <property type="match status" value="1"/>
</dbReference>
<dbReference type="GO" id="GO:0031683">
    <property type="term" value="F:G-protein beta/gamma-subunit complex binding"/>
    <property type="evidence" value="ECO:0007669"/>
    <property type="project" value="InterPro"/>
</dbReference>
<dbReference type="GO" id="GO:0005737">
    <property type="term" value="C:cytoplasm"/>
    <property type="evidence" value="ECO:0007669"/>
    <property type="project" value="TreeGrafter"/>
</dbReference>
<keyword evidence="4" id="KW-0807">Transducer</keyword>
<dbReference type="SUPFAM" id="SSF52540">
    <property type="entry name" value="P-loop containing nucleoside triphosphate hydrolases"/>
    <property type="match status" value="1"/>
</dbReference>
<dbReference type="Pfam" id="PF00503">
    <property type="entry name" value="G-alpha"/>
    <property type="match status" value="1"/>
</dbReference>
<dbReference type="GO" id="GO:0005525">
    <property type="term" value="F:GTP binding"/>
    <property type="evidence" value="ECO:0007669"/>
    <property type="project" value="UniProtKB-KW"/>
</dbReference>
<dbReference type="PANTHER" id="PTHR10218">
    <property type="entry name" value="GTP-BINDING PROTEIN ALPHA SUBUNIT"/>
    <property type="match status" value="1"/>
</dbReference>
<keyword evidence="3 5" id="KW-0342">GTP-binding</keyword>
<dbReference type="InterPro" id="IPR027417">
    <property type="entry name" value="P-loop_NTPase"/>
</dbReference>
<evidence type="ECO:0000256" key="3">
    <source>
        <dbReference type="ARBA" id="ARBA00023134"/>
    </source>
</evidence>
<keyword evidence="2 5" id="KW-0547">Nucleotide-binding</keyword>
<dbReference type="AlphaFoldDB" id="A0AAD7AX86"/>
<dbReference type="GO" id="GO:0007188">
    <property type="term" value="P:adenylate cyclase-modulating G protein-coupled receptor signaling pathway"/>
    <property type="evidence" value="ECO:0007669"/>
    <property type="project" value="TreeGrafter"/>
</dbReference>
<keyword evidence="1" id="KW-0479">Metal-binding</keyword>
<protein>
    <submittedName>
        <fullName evidence="7">Guanine nucleotide binding protein, alpha subunit</fullName>
    </submittedName>
</protein>
<evidence type="ECO:0000256" key="1">
    <source>
        <dbReference type="ARBA" id="ARBA00022723"/>
    </source>
</evidence>
<dbReference type="GO" id="GO:0003924">
    <property type="term" value="F:GTPase activity"/>
    <property type="evidence" value="ECO:0007669"/>
    <property type="project" value="InterPro"/>
</dbReference>
<dbReference type="Proteomes" id="UP001221142">
    <property type="component" value="Unassembled WGS sequence"/>
</dbReference>
<dbReference type="SUPFAM" id="SSF47895">
    <property type="entry name" value="Transducin (alpha subunit), insertion domain"/>
    <property type="match status" value="1"/>
</dbReference>
<dbReference type="EMBL" id="JARKIF010000223">
    <property type="protein sequence ID" value="KAJ7602538.1"/>
    <property type="molecule type" value="Genomic_DNA"/>
</dbReference>
<evidence type="ECO:0000256" key="4">
    <source>
        <dbReference type="ARBA" id="ARBA00023224"/>
    </source>
</evidence>
<dbReference type="FunFam" id="3.40.50.300:FF:000692">
    <property type="entry name" value="Guanine nucleotide-binding protein subunit alpha"/>
    <property type="match status" value="1"/>
</dbReference>
<dbReference type="InterPro" id="IPR001019">
    <property type="entry name" value="Gprotein_alpha_su"/>
</dbReference>
<evidence type="ECO:0000313" key="8">
    <source>
        <dbReference type="Proteomes" id="UP001221142"/>
    </source>
</evidence>
<evidence type="ECO:0000256" key="6">
    <source>
        <dbReference type="SAM" id="MobiDB-lite"/>
    </source>
</evidence>
<evidence type="ECO:0000256" key="5">
    <source>
        <dbReference type="PIRSR" id="PIRSR601019-1"/>
    </source>
</evidence>
<proteinExistence type="predicted"/>
<keyword evidence="8" id="KW-1185">Reference proteome</keyword>
<dbReference type="GO" id="GO:0046872">
    <property type="term" value="F:metal ion binding"/>
    <property type="evidence" value="ECO:0007669"/>
    <property type="project" value="UniProtKB-KW"/>
</dbReference>
<feature type="compositionally biased region" description="Basic residues" evidence="6">
    <location>
        <begin position="25"/>
        <end position="35"/>
    </location>
</feature>
<reference evidence="7" key="1">
    <citation type="submission" date="2023-03" db="EMBL/GenBank/DDBJ databases">
        <title>Massive genome expansion in bonnet fungi (Mycena s.s.) driven by repeated elements and novel gene families across ecological guilds.</title>
        <authorList>
            <consortium name="Lawrence Berkeley National Laboratory"/>
            <person name="Harder C.B."/>
            <person name="Miyauchi S."/>
            <person name="Viragh M."/>
            <person name="Kuo A."/>
            <person name="Thoen E."/>
            <person name="Andreopoulos B."/>
            <person name="Lu D."/>
            <person name="Skrede I."/>
            <person name="Drula E."/>
            <person name="Henrissat B."/>
            <person name="Morin E."/>
            <person name="Kohler A."/>
            <person name="Barry K."/>
            <person name="LaButti K."/>
            <person name="Morin E."/>
            <person name="Salamov A."/>
            <person name="Lipzen A."/>
            <person name="Mereny Z."/>
            <person name="Hegedus B."/>
            <person name="Baldrian P."/>
            <person name="Stursova M."/>
            <person name="Weitz H."/>
            <person name="Taylor A."/>
            <person name="Grigoriev I.V."/>
            <person name="Nagy L.G."/>
            <person name="Martin F."/>
            <person name="Kauserud H."/>
        </authorList>
    </citation>
    <scope>NUCLEOTIDE SEQUENCE</scope>
    <source>
        <strain evidence="7">9284</strain>
    </source>
</reference>
<accession>A0AAD7AX86</accession>
<dbReference type="PROSITE" id="PS51882">
    <property type="entry name" value="G_ALPHA"/>
    <property type="match status" value="1"/>
</dbReference>
<evidence type="ECO:0000313" key="7">
    <source>
        <dbReference type="EMBL" id="KAJ7602538.1"/>
    </source>
</evidence>
<dbReference type="Gene3D" id="1.10.400.10">
    <property type="entry name" value="GI Alpha 1, domain 2-like"/>
    <property type="match status" value="1"/>
</dbReference>
<feature type="region of interest" description="Disordered" evidence="6">
    <location>
        <begin position="151"/>
        <end position="171"/>
    </location>
</feature>
<comment type="caution">
    <text evidence="7">The sequence shown here is derived from an EMBL/GenBank/DDBJ whole genome shotgun (WGS) entry which is preliminary data.</text>
</comment>
<evidence type="ECO:0000256" key="2">
    <source>
        <dbReference type="ARBA" id="ARBA00022741"/>
    </source>
</evidence>
<dbReference type="Gene3D" id="3.40.50.300">
    <property type="entry name" value="P-loop containing nucleotide triphosphate hydrolases"/>
    <property type="match status" value="1"/>
</dbReference>
<dbReference type="InterPro" id="IPR011025">
    <property type="entry name" value="GproteinA_insert"/>
</dbReference>
<dbReference type="GO" id="GO:0005834">
    <property type="term" value="C:heterotrimeric G-protein complex"/>
    <property type="evidence" value="ECO:0007669"/>
    <property type="project" value="TreeGrafter"/>
</dbReference>
<feature type="region of interest" description="Disordered" evidence="6">
    <location>
        <begin position="14"/>
        <end position="60"/>
    </location>
</feature>
<gene>
    <name evidence="7" type="ORF">FB45DRAFT_966262</name>
</gene>
<feature type="binding site" evidence="5">
    <location>
        <begin position="409"/>
        <end position="412"/>
    </location>
    <ligand>
        <name>GTP</name>
        <dbReference type="ChEBI" id="CHEBI:37565"/>
    </ligand>
</feature>
<organism evidence="7 8">
    <name type="scientific">Roridomyces roridus</name>
    <dbReference type="NCBI Taxonomy" id="1738132"/>
    <lineage>
        <taxon>Eukaryota</taxon>
        <taxon>Fungi</taxon>
        <taxon>Dikarya</taxon>
        <taxon>Basidiomycota</taxon>
        <taxon>Agaricomycotina</taxon>
        <taxon>Agaricomycetes</taxon>
        <taxon>Agaricomycetidae</taxon>
        <taxon>Agaricales</taxon>
        <taxon>Marasmiineae</taxon>
        <taxon>Mycenaceae</taxon>
        <taxon>Roridomyces</taxon>
    </lineage>
</organism>
<dbReference type="PRINTS" id="PR00318">
    <property type="entry name" value="GPROTEINA"/>
</dbReference>
<dbReference type="GO" id="GO:0001664">
    <property type="term" value="F:G protein-coupled receptor binding"/>
    <property type="evidence" value="ECO:0007669"/>
    <property type="project" value="TreeGrafter"/>
</dbReference>
<name>A0AAD7AX86_9AGAR</name>
<dbReference type="PANTHER" id="PTHR10218:SF360">
    <property type="entry name" value="GUANINE NUCLEOTIDE-BINDING PROTEIN SUBUNIT ALPHA HOMOLOG"/>
    <property type="match status" value="1"/>
</dbReference>